<dbReference type="Gene3D" id="3.30.70.80">
    <property type="entry name" value="Peptidase S8 propeptide/proteinase inhibitor I9"/>
    <property type="match status" value="1"/>
</dbReference>
<proteinExistence type="inferred from homology"/>
<dbReference type="InterPro" id="IPR050131">
    <property type="entry name" value="Peptidase_S8_subtilisin-like"/>
</dbReference>
<evidence type="ECO:0000256" key="11">
    <source>
        <dbReference type="RuleBase" id="RU003355"/>
    </source>
</evidence>
<dbReference type="InterPro" id="IPR013783">
    <property type="entry name" value="Ig-like_fold"/>
</dbReference>
<evidence type="ECO:0000259" key="13">
    <source>
        <dbReference type="SMART" id="SM00060"/>
    </source>
</evidence>
<feature type="active site" description="Charge relay system" evidence="10">
    <location>
        <position position="165"/>
    </location>
</feature>
<dbReference type="Gene3D" id="2.60.40.10">
    <property type="entry name" value="Immunoglobulins"/>
    <property type="match status" value="1"/>
</dbReference>
<dbReference type="InterPro" id="IPR036852">
    <property type="entry name" value="Peptidase_S8/S53_dom_sf"/>
</dbReference>
<dbReference type="GO" id="GO:0004252">
    <property type="term" value="F:serine-type endopeptidase activity"/>
    <property type="evidence" value="ECO:0007669"/>
    <property type="project" value="UniProtKB-UniRule"/>
</dbReference>
<dbReference type="RefSeq" id="WP_074597292.1">
    <property type="nucleotide sequence ID" value="NZ_FNHF01000001.1"/>
</dbReference>
<dbReference type="EMBL" id="FNHF01000001">
    <property type="protein sequence ID" value="SDL71422.1"/>
    <property type="molecule type" value="Genomic_DNA"/>
</dbReference>
<dbReference type="InterPro" id="IPR015500">
    <property type="entry name" value="Peptidase_S8_subtilisin-rel"/>
</dbReference>
<dbReference type="InterPro" id="IPR023827">
    <property type="entry name" value="Peptidase_S8_Asp-AS"/>
</dbReference>
<dbReference type="InterPro" id="IPR037045">
    <property type="entry name" value="S8pro/Inhibitor_I9_sf"/>
</dbReference>
<evidence type="ECO:0000256" key="3">
    <source>
        <dbReference type="ARBA" id="ARBA00011073"/>
    </source>
</evidence>
<dbReference type="PROSITE" id="PS00136">
    <property type="entry name" value="SUBTILASE_ASP"/>
    <property type="match status" value="1"/>
</dbReference>
<evidence type="ECO:0000256" key="5">
    <source>
        <dbReference type="ARBA" id="ARBA00022670"/>
    </source>
</evidence>
<dbReference type="PROSITE" id="PS51892">
    <property type="entry name" value="SUBTILASE"/>
    <property type="match status" value="1"/>
</dbReference>
<sequence length="667" mass="73224">MNKWLFVFSLLIILSSIDFIKMDGAVLDKEEVLIRYQSERSKQEIMHASYQVINRYENIPVLSVLITHDNKELLRNNDDISYIEKNAIVKLTGETAREINQAASVESQWNMYAIGAPHAWSEKTTGKGVDIAIIDTGVAEHADLNIKGGYSTINNSPEWVDDNGHGTHIAGIIGAKHNKTGISGVAPDANLYAVKALNQDGEGSLADIVEAIDWAIQQDIDIVNLSLGTSFNSEILEDIIKKAYEEGTLIVGASGNEGKKDSVIYPSKYPEVIAVSATNKNNELGSFSSTGPEVELAAPGVNIRSTYLNDTYATYSGTSQAAPHVTGMLALLKQKYPELAYEGLRKLAADYTTDLGDPGNDVYFGAGLIDFRRSDQIAPQEVSDVVIKDKTQSSISVMWENPEDTDFRKTNLYLDSKLISSVHSTENPVFTFSNMEADKTYLIKLTTVDNFSNESTGITLTVKTKTETNHELKPSITESNGESNSENLPQQPETEQIEQEEQLSEGAEDVQGTTNKSLPSKKQKKPGNTEKVIQPTKETEDKDPGKIIQNPTPRLGQKASGGNQQDNHEKVVTTLSDSSGSNAEQNEEKAKVSITSESPIKEGLTPKRESGLQSGNLSKSTDEKAASDDTRVQENESVNNELSGLSKFIYLLIEFISIFFRYLSMRI</sequence>
<keyword evidence="5 10" id="KW-0645">Protease</keyword>
<evidence type="ECO:0000256" key="12">
    <source>
        <dbReference type="SAM" id="MobiDB-lite"/>
    </source>
</evidence>
<dbReference type="PRINTS" id="PR00723">
    <property type="entry name" value="SUBTILISIN"/>
</dbReference>
<evidence type="ECO:0000256" key="7">
    <source>
        <dbReference type="ARBA" id="ARBA00022801"/>
    </source>
</evidence>
<evidence type="ECO:0000256" key="2">
    <source>
        <dbReference type="ARBA" id="ARBA00004613"/>
    </source>
</evidence>
<keyword evidence="9" id="KW-0106">Calcium</keyword>
<dbReference type="SMART" id="SM00060">
    <property type="entry name" value="FN3"/>
    <property type="match status" value="1"/>
</dbReference>
<organism evidence="14 15">
    <name type="scientific">Sediminibacillus halophilus</name>
    <dbReference type="NCBI Taxonomy" id="482461"/>
    <lineage>
        <taxon>Bacteria</taxon>
        <taxon>Bacillati</taxon>
        <taxon>Bacillota</taxon>
        <taxon>Bacilli</taxon>
        <taxon>Bacillales</taxon>
        <taxon>Bacillaceae</taxon>
        <taxon>Sediminibacillus</taxon>
    </lineage>
</organism>
<dbReference type="SUPFAM" id="SSF49265">
    <property type="entry name" value="Fibronectin type III"/>
    <property type="match status" value="1"/>
</dbReference>
<dbReference type="STRING" id="482461.SAMN05216244_0512"/>
<feature type="region of interest" description="Disordered" evidence="12">
    <location>
        <begin position="463"/>
        <end position="637"/>
    </location>
</feature>
<comment type="subcellular location">
    <subcellularLocation>
        <location evidence="2">Secreted</location>
    </subcellularLocation>
</comment>
<dbReference type="InterPro" id="IPR034202">
    <property type="entry name" value="Subtilisin_Carlsberg-like"/>
</dbReference>
<comment type="similarity">
    <text evidence="3 10 11">Belongs to the peptidase S8 family.</text>
</comment>
<dbReference type="PROSITE" id="PS00138">
    <property type="entry name" value="SUBTILASE_SER"/>
    <property type="match status" value="1"/>
</dbReference>
<name>A0A1G9MAV4_9BACI</name>
<evidence type="ECO:0000256" key="10">
    <source>
        <dbReference type="PROSITE-ProRule" id="PRU01240"/>
    </source>
</evidence>
<dbReference type="OrthoDB" id="9798386at2"/>
<keyword evidence="15" id="KW-1185">Reference proteome</keyword>
<dbReference type="InterPro" id="IPR036116">
    <property type="entry name" value="FN3_sf"/>
</dbReference>
<gene>
    <name evidence="14" type="ORF">SAMN05216244_0512</name>
</gene>
<evidence type="ECO:0000256" key="4">
    <source>
        <dbReference type="ARBA" id="ARBA00022525"/>
    </source>
</evidence>
<feature type="compositionally biased region" description="Basic and acidic residues" evidence="12">
    <location>
        <begin position="464"/>
        <end position="473"/>
    </location>
</feature>
<reference evidence="15" key="1">
    <citation type="submission" date="2016-10" db="EMBL/GenBank/DDBJ databases">
        <authorList>
            <person name="Varghese N."/>
            <person name="Submissions S."/>
        </authorList>
    </citation>
    <scope>NUCLEOTIDE SEQUENCE [LARGE SCALE GENOMIC DNA]</scope>
    <source>
        <strain evidence="15">CGMCC 1.6199</strain>
    </source>
</reference>
<dbReference type="SUPFAM" id="SSF52743">
    <property type="entry name" value="Subtilisin-like"/>
    <property type="match status" value="1"/>
</dbReference>
<dbReference type="AlphaFoldDB" id="A0A1G9MAV4"/>
<feature type="compositionally biased region" description="Basic and acidic residues" evidence="12">
    <location>
        <begin position="620"/>
        <end position="634"/>
    </location>
</feature>
<dbReference type="GO" id="GO:0006508">
    <property type="term" value="P:proteolysis"/>
    <property type="evidence" value="ECO:0007669"/>
    <property type="project" value="UniProtKB-KW"/>
</dbReference>
<dbReference type="PANTHER" id="PTHR43806">
    <property type="entry name" value="PEPTIDASE S8"/>
    <property type="match status" value="1"/>
</dbReference>
<feature type="compositionally biased region" description="Polar residues" evidence="12">
    <location>
        <begin position="573"/>
        <end position="584"/>
    </location>
</feature>
<evidence type="ECO:0000313" key="14">
    <source>
        <dbReference type="EMBL" id="SDL71422.1"/>
    </source>
</evidence>
<evidence type="ECO:0000313" key="15">
    <source>
        <dbReference type="Proteomes" id="UP000182347"/>
    </source>
</evidence>
<evidence type="ECO:0000256" key="1">
    <source>
        <dbReference type="ARBA" id="ARBA00001913"/>
    </source>
</evidence>
<keyword evidence="4" id="KW-0964">Secreted</keyword>
<dbReference type="CDD" id="cd07477">
    <property type="entry name" value="Peptidases_S8_Subtilisin_subset"/>
    <property type="match status" value="1"/>
</dbReference>
<feature type="active site" description="Charge relay system" evidence="10">
    <location>
        <position position="319"/>
    </location>
</feature>
<keyword evidence="8 10" id="KW-0720">Serine protease</keyword>
<feature type="compositionally biased region" description="Polar residues" evidence="12">
    <location>
        <begin position="476"/>
        <end position="489"/>
    </location>
</feature>
<feature type="domain" description="Fibronectin type-III" evidence="13">
    <location>
        <begin position="379"/>
        <end position="455"/>
    </location>
</feature>
<dbReference type="PANTHER" id="PTHR43806:SF11">
    <property type="entry name" value="CEREVISIN-RELATED"/>
    <property type="match status" value="1"/>
</dbReference>
<comment type="cofactor">
    <cofactor evidence="1">
        <name>Ca(2+)</name>
        <dbReference type="ChEBI" id="CHEBI:29108"/>
    </cofactor>
</comment>
<keyword evidence="7 10" id="KW-0378">Hydrolase</keyword>
<dbReference type="Pfam" id="PF00082">
    <property type="entry name" value="Peptidase_S8"/>
    <property type="match status" value="1"/>
</dbReference>
<dbReference type="GO" id="GO:0005576">
    <property type="term" value="C:extracellular region"/>
    <property type="evidence" value="ECO:0007669"/>
    <property type="project" value="UniProtKB-SubCell"/>
</dbReference>
<dbReference type="InterPro" id="IPR023828">
    <property type="entry name" value="Peptidase_S8_Ser-AS"/>
</dbReference>
<evidence type="ECO:0000256" key="8">
    <source>
        <dbReference type="ARBA" id="ARBA00022825"/>
    </source>
</evidence>
<dbReference type="InterPro" id="IPR000209">
    <property type="entry name" value="Peptidase_S8/S53_dom"/>
</dbReference>
<evidence type="ECO:0000256" key="6">
    <source>
        <dbReference type="ARBA" id="ARBA00022723"/>
    </source>
</evidence>
<dbReference type="PROSITE" id="PS00137">
    <property type="entry name" value="SUBTILASE_HIS"/>
    <property type="match status" value="1"/>
</dbReference>
<feature type="active site" description="Charge relay system" evidence="10">
    <location>
        <position position="135"/>
    </location>
</feature>
<accession>A0A1G9MAV4</accession>
<dbReference type="GO" id="GO:0046872">
    <property type="term" value="F:metal ion binding"/>
    <property type="evidence" value="ECO:0007669"/>
    <property type="project" value="UniProtKB-KW"/>
</dbReference>
<dbReference type="InterPro" id="IPR022398">
    <property type="entry name" value="Peptidase_S8_His-AS"/>
</dbReference>
<evidence type="ECO:0000256" key="9">
    <source>
        <dbReference type="ARBA" id="ARBA00022837"/>
    </source>
</evidence>
<feature type="compositionally biased region" description="Acidic residues" evidence="12">
    <location>
        <begin position="495"/>
        <end position="508"/>
    </location>
</feature>
<dbReference type="InterPro" id="IPR003961">
    <property type="entry name" value="FN3_dom"/>
</dbReference>
<dbReference type="Gene3D" id="3.40.50.200">
    <property type="entry name" value="Peptidase S8/S53 domain"/>
    <property type="match status" value="1"/>
</dbReference>
<protein>
    <submittedName>
        <fullName evidence="14">Minor extracellular protease Epr</fullName>
    </submittedName>
</protein>
<keyword evidence="6" id="KW-0479">Metal-binding</keyword>
<dbReference type="Proteomes" id="UP000182347">
    <property type="component" value="Unassembled WGS sequence"/>
</dbReference>